<keyword evidence="2" id="KW-0732">Signal</keyword>
<protein>
    <submittedName>
        <fullName evidence="3">Uncharacterized protein</fullName>
    </submittedName>
</protein>
<feature type="chain" id="PRO_5043944669" evidence="2">
    <location>
        <begin position="21"/>
        <end position="132"/>
    </location>
</feature>
<gene>
    <name evidence="3" type="ORF">NDU88_006931</name>
</gene>
<keyword evidence="4" id="KW-1185">Reference proteome</keyword>
<organism evidence="3 4">
    <name type="scientific">Pleurodeles waltl</name>
    <name type="common">Iberian ribbed newt</name>
    <dbReference type="NCBI Taxonomy" id="8319"/>
    <lineage>
        <taxon>Eukaryota</taxon>
        <taxon>Metazoa</taxon>
        <taxon>Chordata</taxon>
        <taxon>Craniata</taxon>
        <taxon>Vertebrata</taxon>
        <taxon>Euteleostomi</taxon>
        <taxon>Amphibia</taxon>
        <taxon>Batrachia</taxon>
        <taxon>Caudata</taxon>
        <taxon>Salamandroidea</taxon>
        <taxon>Salamandridae</taxon>
        <taxon>Pleurodelinae</taxon>
        <taxon>Pleurodeles</taxon>
    </lineage>
</organism>
<dbReference type="AlphaFoldDB" id="A0AAV7N1X7"/>
<dbReference type="Proteomes" id="UP001066276">
    <property type="component" value="Chromosome 9"/>
</dbReference>
<feature type="compositionally biased region" description="Basic and acidic residues" evidence="1">
    <location>
        <begin position="65"/>
        <end position="132"/>
    </location>
</feature>
<reference evidence="3" key="1">
    <citation type="journal article" date="2022" name="bioRxiv">
        <title>Sequencing and chromosome-scale assembly of the giantPleurodeles waltlgenome.</title>
        <authorList>
            <person name="Brown T."/>
            <person name="Elewa A."/>
            <person name="Iarovenko S."/>
            <person name="Subramanian E."/>
            <person name="Araus A.J."/>
            <person name="Petzold A."/>
            <person name="Susuki M."/>
            <person name="Suzuki K.-i.T."/>
            <person name="Hayashi T."/>
            <person name="Toyoda A."/>
            <person name="Oliveira C."/>
            <person name="Osipova E."/>
            <person name="Leigh N.D."/>
            <person name="Simon A."/>
            <person name="Yun M.H."/>
        </authorList>
    </citation>
    <scope>NUCLEOTIDE SEQUENCE</scope>
    <source>
        <strain evidence="3">20211129_DDA</strain>
        <tissue evidence="3">Liver</tissue>
    </source>
</reference>
<evidence type="ECO:0000313" key="4">
    <source>
        <dbReference type="Proteomes" id="UP001066276"/>
    </source>
</evidence>
<proteinExistence type="predicted"/>
<evidence type="ECO:0000313" key="3">
    <source>
        <dbReference type="EMBL" id="KAJ1109571.1"/>
    </source>
</evidence>
<dbReference type="EMBL" id="JANPWB010000013">
    <property type="protein sequence ID" value="KAJ1109571.1"/>
    <property type="molecule type" value="Genomic_DNA"/>
</dbReference>
<name>A0AAV7N1X7_PLEWA</name>
<accession>A0AAV7N1X7</accession>
<evidence type="ECO:0000256" key="2">
    <source>
        <dbReference type="SAM" id="SignalP"/>
    </source>
</evidence>
<feature type="region of interest" description="Disordered" evidence="1">
    <location>
        <begin position="39"/>
        <end position="132"/>
    </location>
</feature>
<feature type="signal peptide" evidence="2">
    <location>
        <begin position="1"/>
        <end position="20"/>
    </location>
</feature>
<evidence type="ECO:0000256" key="1">
    <source>
        <dbReference type="SAM" id="MobiDB-lite"/>
    </source>
</evidence>
<comment type="caution">
    <text evidence="3">The sequence shown here is derived from an EMBL/GenBank/DDBJ whole genome shotgun (WGS) entry which is preliminary data.</text>
</comment>
<sequence>MSGTTFTPLYLYSLWMLIASLFDTKSPDKALVQCNGAVAPIGDAGEDPGAPERYHRGTVQSEASTHIERRANEEREEEDGRGGRVQRKTEKTRETSRQMEDSSEVRRKTEESREARRKMEESRQARRKTEET</sequence>